<feature type="compositionally biased region" description="Basic residues" evidence="1">
    <location>
        <begin position="460"/>
        <end position="481"/>
    </location>
</feature>
<dbReference type="Proteomes" id="UP001596337">
    <property type="component" value="Unassembled WGS sequence"/>
</dbReference>
<gene>
    <name evidence="2" type="ORF">ACFQGD_27290</name>
</gene>
<evidence type="ECO:0000313" key="3">
    <source>
        <dbReference type="Proteomes" id="UP001596337"/>
    </source>
</evidence>
<reference evidence="3" key="1">
    <citation type="journal article" date="2019" name="Int. J. Syst. Evol. Microbiol.">
        <title>The Global Catalogue of Microorganisms (GCM) 10K type strain sequencing project: providing services to taxonomists for standard genome sequencing and annotation.</title>
        <authorList>
            <consortium name="The Broad Institute Genomics Platform"/>
            <consortium name="The Broad Institute Genome Sequencing Center for Infectious Disease"/>
            <person name="Wu L."/>
            <person name="Ma J."/>
        </authorList>
    </citation>
    <scope>NUCLEOTIDE SEQUENCE [LARGE SCALE GENOMIC DNA]</scope>
    <source>
        <strain evidence="3">KCTC 32255</strain>
    </source>
</reference>
<evidence type="ECO:0000313" key="2">
    <source>
        <dbReference type="EMBL" id="MFC6870840.1"/>
    </source>
</evidence>
<dbReference type="RefSeq" id="WP_345393803.1">
    <property type="nucleotide sequence ID" value="NZ_BAABLA010000020.1"/>
</dbReference>
<keyword evidence="3" id="KW-1185">Reference proteome</keyword>
<accession>A0ABW2C956</accession>
<evidence type="ECO:0000256" key="1">
    <source>
        <dbReference type="SAM" id="MobiDB-lite"/>
    </source>
</evidence>
<protein>
    <recommendedName>
        <fullName evidence="4">Tetratricopeptide repeat-containing protein</fullName>
    </recommendedName>
</protein>
<dbReference type="EMBL" id="JBHSXX010000001">
    <property type="protein sequence ID" value="MFC6870840.1"/>
    <property type="molecule type" value="Genomic_DNA"/>
</dbReference>
<proteinExistence type="predicted"/>
<feature type="region of interest" description="Disordered" evidence="1">
    <location>
        <begin position="445"/>
        <end position="481"/>
    </location>
</feature>
<evidence type="ECO:0008006" key="4">
    <source>
        <dbReference type="Google" id="ProtNLM"/>
    </source>
</evidence>
<organism evidence="2 3">
    <name type="scientific">Haloechinothrix salitolerans</name>
    <dbReference type="NCBI Taxonomy" id="926830"/>
    <lineage>
        <taxon>Bacteria</taxon>
        <taxon>Bacillati</taxon>
        <taxon>Actinomycetota</taxon>
        <taxon>Actinomycetes</taxon>
        <taxon>Pseudonocardiales</taxon>
        <taxon>Pseudonocardiaceae</taxon>
        <taxon>Haloechinothrix</taxon>
    </lineage>
</organism>
<sequence length="481" mass="51079">MAGVNEALLAGLPDRVRRLLAEPPVMEKSLIELNVRWPRLTAGLARMTDAVRLFIITWDPLGGVVDRTGGFATTNGGAADLEIVVYLPTWSLQRLAAERNSTLAAVLGAMAGSAVVTASHHEETVNSSRYPELAARGVVPGLLSDLAAGSALGAAQITAVSVEWEPIGLGAITDLVQHAFGPVDLDRSPVELAAGTDVRQDCPACTGDRFGFPGALAEAREAMCPAHHSEAESVINRRLARANASNPDGWAAIADASLRLDRPHLPNGLAARLPGADTSLYVIPAPAELAERAEAAIEAAGWFHGRPGDFALALGQEPYLAGQLPDWLANLILDLGKAGLGSEAQRVGDALSKVDPDKQSFFDGDVCVALAEAGLADEARARNAANLARWPDDLWIRVHAGDALTVLGDLKGAEEHFDAAMTMAHESDDADAIAAIKHRLRMATRQATAGERGHPTSQRRQPKRKLSKAQRKDQAHRKRQK</sequence>
<name>A0ABW2C956_9PSEU</name>
<comment type="caution">
    <text evidence="2">The sequence shown here is derived from an EMBL/GenBank/DDBJ whole genome shotgun (WGS) entry which is preliminary data.</text>
</comment>